<evidence type="ECO:0000313" key="6">
    <source>
        <dbReference type="EMBL" id="KAL0571879.1"/>
    </source>
</evidence>
<protein>
    <submittedName>
        <fullName evidence="6">Rho guanine nucleotide exchange factor</fullName>
    </submittedName>
</protein>
<feature type="domain" description="Protein kinase" evidence="5">
    <location>
        <begin position="299"/>
        <end position="567"/>
    </location>
</feature>
<dbReference type="EMBL" id="JBAHYK010000703">
    <property type="protein sequence ID" value="KAL0571879.1"/>
    <property type="molecule type" value="Genomic_DNA"/>
</dbReference>
<evidence type="ECO:0000256" key="4">
    <source>
        <dbReference type="SAM" id="MobiDB-lite"/>
    </source>
</evidence>
<dbReference type="PANTHER" id="PTHR44329">
    <property type="entry name" value="SERINE/THREONINE-PROTEIN KINASE TNNI3K-RELATED"/>
    <property type="match status" value="1"/>
</dbReference>
<dbReference type="InterPro" id="IPR056884">
    <property type="entry name" value="NPHP3-like_N"/>
</dbReference>
<proteinExistence type="inferred from homology"/>
<keyword evidence="7" id="KW-1185">Reference proteome</keyword>
<dbReference type="SUPFAM" id="SSF52540">
    <property type="entry name" value="P-loop containing nucleoside triphosphate hydrolases"/>
    <property type="match status" value="1"/>
</dbReference>
<accession>A0ABR3F9W4</accession>
<feature type="region of interest" description="Disordered" evidence="4">
    <location>
        <begin position="126"/>
        <end position="159"/>
    </location>
</feature>
<feature type="compositionally biased region" description="Low complexity" evidence="4">
    <location>
        <begin position="131"/>
        <end position="157"/>
    </location>
</feature>
<keyword evidence="2" id="KW-0677">Repeat</keyword>
<dbReference type="SUPFAM" id="SSF56112">
    <property type="entry name" value="Protein kinase-like (PK-like)"/>
    <property type="match status" value="1"/>
</dbReference>
<evidence type="ECO:0000256" key="2">
    <source>
        <dbReference type="ARBA" id="ARBA00022737"/>
    </source>
</evidence>
<dbReference type="InterPro" id="IPR051681">
    <property type="entry name" value="Ser/Thr_Kinases-Pseudokinases"/>
</dbReference>
<dbReference type="InterPro" id="IPR001245">
    <property type="entry name" value="Ser-Thr/Tyr_kinase_cat_dom"/>
</dbReference>
<keyword evidence="3" id="KW-0175">Coiled coil</keyword>
<dbReference type="InterPro" id="IPR027417">
    <property type="entry name" value="P-loop_NTPase"/>
</dbReference>
<name>A0ABR3F9W4_9AGAR</name>
<evidence type="ECO:0000313" key="7">
    <source>
        <dbReference type="Proteomes" id="UP001465976"/>
    </source>
</evidence>
<dbReference type="Pfam" id="PF24883">
    <property type="entry name" value="NPHP3_N"/>
    <property type="match status" value="1"/>
</dbReference>
<feature type="region of interest" description="Disordered" evidence="4">
    <location>
        <begin position="571"/>
        <end position="599"/>
    </location>
</feature>
<feature type="region of interest" description="Disordered" evidence="4">
    <location>
        <begin position="1"/>
        <end position="51"/>
    </location>
</feature>
<feature type="compositionally biased region" description="Pro residues" evidence="4">
    <location>
        <begin position="26"/>
        <end position="36"/>
    </location>
</feature>
<comment type="similarity">
    <text evidence="1">Belongs to the protein kinase superfamily. TKL Ser/Thr protein kinase family. ROCO subfamily.</text>
</comment>
<dbReference type="Gene3D" id="1.10.510.10">
    <property type="entry name" value="Transferase(Phosphotransferase) domain 1"/>
    <property type="match status" value="1"/>
</dbReference>
<evidence type="ECO:0000256" key="3">
    <source>
        <dbReference type="SAM" id="Coils"/>
    </source>
</evidence>
<sequence length="1341" mass="149844">MSQVPESPSNSPPPPQQQRQQQQSPPTTPRLLPVPRPSTDNSRRSFKWPENEEEGRAIVVGFPAELASADFLIAPDGTFVETSIGAAAMELKRRYDSFFGVNPSVQSPYAITALVNHHGRRVFRIGSRDYNNNGSNNSGSNNSGSNNSGSNNIGSGSTRRPYSRLSQIINISSGQFFPNNQGAYGVFGFIFPPDSRKRGKPLARSKPTSALDKVEAADQLMDEEAALKDLKAVEQRLEANDFLDWEGDEAQKLLDRFHRASEVATSPTREKLLEKMNEFSKKSNILPSCLWIQHGVTKLDLHAVDKTGAYATVWRGMIGKNSEIVALKIIDRHIVGKVEKFLGELIRETLVWRQLDHKNILPFKGAYLFNKPREICLVSPWMETGNLPNFIKNNPCISPELQYNFALDIASGLAYLHGQGITHGNIKGNNILIDDKSNARITDYGLSRIANATLAATSSTSRGNALGPVRWQAPELLMDDAIPTSSSDVYAYGSTLQQIYAKMVPFHGFTDIMVVLWVLTQEKLPERVEGAFPDPMWEMMRACWEKASTERPVASKIVDLLKSRSFVQSADPSMTIPSQNQVDYGPQNKDGSSSQHMRDSREMHSLIHRFTATAPEPRKALWSAIAGVGASHKAEEQFSRGLLLPGSRTEVLGRIRDWRVSAEEGPPICWLSGSVGSGKTAIVLTVANSCGDELLCSFFFLRSDPKRNHPSALMLTIAHALVAKIPALRDLIYQKISEDPTVLEAIPEVQFQELVAKPILSRRHSSAEYLMKREDPNLIIIDGLDDFGDQETQSDILRVVLSAYQQTPFPPLRFLISSRPVPGTRQALGSSAIIKHITLDGTSSADIKLYYNHEFLAIRTNSEHCHVRFPDPWPSKEDLRLLVYNSGDQFAYASAAVKFVKIPYSHPVKQLRIILDGIRDFPPSLDRLFHIILNANPVNDKVRRILGAILILPPHIGLSPSPELIELLLNLPSGDVTLSLSAMLPLLDIRRQKDGICLHQTSFSEFLSDSDRSGQFYIDRHEQHHHLAEQWLQALSHSRMGGYSLNQLYRPQTSLLFTQWISFCISLPKPSQDLLRLLRGLDLSALFHCLLLLDSHRPRNILEQSRQSGRGYPTWHETFKPMVEWLETGPVDSGLMERFRNHPMCFHLELSPDVPQIQDDILHWSILRLTGCESRSSTRVRADMVCTAYEEESKYPFPLRITGCYCEDRMASDDPGHRAYQDACLKTAKALISDFSSAASAERSPTSIINDVEFELTATFRNLANSSLLQHCIPEPELCSTFFTALLGCSSISLEVTLASGESEKRLARLLNWLERCPDPLTVTTFKPQVTSLFGLTDVDA</sequence>
<evidence type="ECO:0000256" key="1">
    <source>
        <dbReference type="ARBA" id="ARBA00008171"/>
    </source>
</evidence>
<gene>
    <name evidence="6" type="primary">TUS1_15</name>
    <name evidence="6" type="ORF">V5O48_010082</name>
</gene>
<dbReference type="PROSITE" id="PS50011">
    <property type="entry name" value="PROTEIN_KINASE_DOM"/>
    <property type="match status" value="1"/>
</dbReference>
<dbReference type="PANTHER" id="PTHR44329:SF214">
    <property type="entry name" value="PROTEIN KINASE DOMAIN-CONTAINING PROTEIN"/>
    <property type="match status" value="1"/>
</dbReference>
<feature type="compositionally biased region" description="Polar residues" evidence="4">
    <location>
        <begin position="571"/>
        <end position="582"/>
    </location>
</feature>
<dbReference type="Gene3D" id="3.40.50.300">
    <property type="entry name" value="P-loop containing nucleotide triphosphate hydrolases"/>
    <property type="match status" value="1"/>
</dbReference>
<feature type="coiled-coil region" evidence="3">
    <location>
        <begin position="213"/>
        <end position="240"/>
    </location>
</feature>
<comment type="caution">
    <text evidence="6">The sequence shown here is derived from an EMBL/GenBank/DDBJ whole genome shotgun (WGS) entry which is preliminary data.</text>
</comment>
<dbReference type="Proteomes" id="UP001465976">
    <property type="component" value="Unassembled WGS sequence"/>
</dbReference>
<organism evidence="6 7">
    <name type="scientific">Marasmius crinis-equi</name>
    <dbReference type="NCBI Taxonomy" id="585013"/>
    <lineage>
        <taxon>Eukaryota</taxon>
        <taxon>Fungi</taxon>
        <taxon>Dikarya</taxon>
        <taxon>Basidiomycota</taxon>
        <taxon>Agaricomycotina</taxon>
        <taxon>Agaricomycetes</taxon>
        <taxon>Agaricomycetidae</taxon>
        <taxon>Agaricales</taxon>
        <taxon>Marasmiineae</taxon>
        <taxon>Marasmiaceae</taxon>
        <taxon>Marasmius</taxon>
    </lineage>
</organism>
<feature type="compositionally biased region" description="Basic and acidic residues" evidence="4">
    <location>
        <begin position="41"/>
        <end position="51"/>
    </location>
</feature>
<dbReference type="InterPro" id="IPR000719">
    <property type="entry name" value="Prot_kinase_dom"/>
</dbReference>
<dbReference type="InterPro" id="IPR011009">
    <property type="entry name" value="Kinase-like_dom_sf"/>
</dbReference>
<evidence type="ECO:0000259" key="5">
    <source>
        <dbReference type="PROSITE" id="PS50011"/>
    </source>
</evidence>
<reference evidence="6 7" key="1">
    <citation type="submission" date="2024-02" db="EMBL/GenBank/DDBJ databases">
        <title>A draft genome for the cacao thread blight pathogen Marasmius crinis-equi.</title>
        <authorList>
            <person name="Cohen S.P."/>
            <person name="Baruah I.K."/>
            <person name="Amoako-Attah I."/>
            <person name="Bukari Y."/>
            <person name="Meinhardt L.W."/>
            <person name="Bailey B.A."/>
        </authorList>
    </citation>
    <scope>NUCLEOTIDE SEQUENCE [LARGE SCALE GENOMIC DNA]</scope>
    <source>
        <strain evidence="6 7">GH-76</strain>
    </source>
</reference>
<dbReference type="Pfam" id="PF07714">
    <property type="entry name" value="PK_Tyr_Ser-Thr"/>
    <property type="match status" value="1"/>
</dbReference>